<sequence>MTDTPRKVNLTLDLSPELNQILEELAEKTGASKSDVLRQAITLMQVMVTAKEETQKLGIPQANQLIANEIFFSSSQKPKPHPLDAFIEKHGAWEDERTAEEIVKEIYDSRTISNYDISL</sequence>
<accession>A0AAJ6PA17</accession>
<dbReference type="AlphaFoldDB" id="A0AAJ6PA17"/>
<reference evidence="2 3" key="1">
    <citation type="journal article" date="2023" name="Limnol Oceanogr Lett">
        <title>Environmental adaptations by the intertidal Antarctic cyanobacterium Halotia branconii CENA392 as revealed using long-read genome sequencing.</title>
        <authorList>
            <person name="Dextro R.B."/>
            <person name="Delbaje E."/>
            <person name="Freitas P.N.N."/>
            <person name="Geraldes V."/>
            <person name="Pinto E."/>
            <person name="Long P.F."/>
            <person name="Fiore M.F."/>
        </authorList>
    </citation>
    <scope>NUCLEOTIDE SEQUENCE [LARGE SCALE GENOMIC DNA]</scope>
    <source>
        <strain evidence="2 3">CENA392</strain>
    </source>
</reference>
<feature type="domain" description="Ribbon-helix-helix protein CopG" evidence="1">
    <location>
        <begin position="9"/>
        <end position="42"/>
    </location>
</feature>
<dbReference type="EMBL" id="CP124543">
    <property type="protein sequence ID" value="WGV26251.1"/>
    <property type="molecule type" value="Genomic_DNA"/>
</dbReference>
<dbReference type="GO" id="GO:0006355">
    <property type="term" value="P:regulation of DNA-templated transcription"/>
    <property type="evidence" value="ECO:0007669"/>
    <property type="project" value="InterPro"/>
</dbReference>
<dbReference type="Pfam" id="PF01402">
    <property type="entry name" value="RHH_1"/>
    <property type="match status" value="1"/>
</dbReference>
<keyword evidence="3" id="KW-1185">Reference proteome</keyword>
<evidence type="ECO:0000259" key="1">
    <source>
        <dbReference type="Pfam" id="PF01402"/>
    </source>
</evidence>
<name>A0AAJ6PA17_9CYAN</name>
<organism evidence="2 3">
    <name type="scientific">Halotia branconii CENA392</name>
    <dbReference type="NCBI Taxonomy" id="1539056"/>
    <lineage>
        <taxon>Bacteria</taxon>
        <taxon>Bacillati</taxon>
        <taxon>Cyanobacteriota</taxon>
        <taxon>Cyanophyceae</taxon>
        <taxon>Nostocales</taxon>
        <taxon>Nodulariaceae</taxon>
        <taxon>Halotia</taxon>
    </lineage>
</organism>
<dbReference type="InterPro" id="IPR002145">
    <property type="entry name" value="CopG"/>
</dbReference>
<evidence type="ECO:0000313" key="3">
    <source>
        <dbReference type="Proteomes" id="UP001223520"/>
    </source>
</evidence>
<gene>
    <name evidence="2" type="ORF">QI031_01685</name>
</gene>
<protein>
    <submittedName>
        <fullName evidence="2">Ribbon-helix-helix protein, CopG family</fullName>
    </submittedName>
</protein>
<evidence type="ECO:0000313" key="2">
    <source>
        <dbReference type="EMBL" id="WGV26251.1"/>
    </source>
</evidence>
<dbReference type="KEGG" id="hbq:QI031_01685"/>
<dbReference type="RefSeq" id="WP_281483506.1">
    <property type="nucleotide sequence ID" value="NZ_CP124543.1"/>
</dbReference>
<dbReference type="InterPro" id="IPR010985">
    <property type="entry name" value="Ribbon_hlx_hlx"/>
</dbReference>
<dbReference type="SUPFAM" id="SSF47598">
    <property type="entry name" value="Ribbon-helix-helix"/>
    <property type="match status" value="1"/>
</dbReference>
<proteinExistence type="predicted"/>
<dbReference type="Proteomes" id="UP001223520">
    <property type="component" value="Chromosome"/>
</dbReference>